<accession>A0A386RCJ1</accession>
<sequence length="110" mass="12615">MTLKLKKIQRVSFKPTYGGYRLIVQYKTNKEISYLPDNGKYIGIDPGVDNAFACAGNTGAYPLLINGRSLKSVNQYYNKERSRLKSLQTKYRIKKREELTKSQEETTNGI</sequence>
<reference evidence="2 3" key="1">
    <citation type="submission" date="2016-10" db="EMBL/GenBank/DDBJ databases">
        <title>Complete genomic sequencing of Lactobacillus helveticus LH99 and comparative genome analysis.</title>
        <authorList>
            <person name="Li N."/>
            <person name="You C."/>
            <person name="Liu Z."/>
        </authorList>
    </citation>
    <scope>NUCLEOTIDE SEQUENCE [LARGE SCALE GENOMIC DNA]</scope>
    <source>
        <strain evidence="2 3">LH99</strain>
    </source>
</reference>
<protein>
    <submittedName>
        <fullName evidence="2">Transposase</fullName>
    </submittedName>
</protein>
<evidence type="ECO:0000313" key="3">
    <source>
        <dbReference type="Proteomes" id="UP000267794"/>
    </source>
</evidence>
<dbReference type="Proteomes" id="UP000267794">
    <property type="component" value="Chromosome"/>
</dbReference>
<evidence type="ECO:0000313" key="2">
    <source>
        <dbReference type="EMBL" id="AYE61062.1"/>
    </source>
</evidence>
<evidence type="ECO:0000259" key="1">
    <source>
        <dbReference type="Pfam" id="PF01385"/>
    </source>
</evidence>
<feature type="domain" description="Probable transposase IS891/IS1136/IS1341" evidence="1">
    <location>
        <begin position="30"/>
        <end position="103"/>
    </location>
</feature>
<dbReference type="Pfam" id="PF01385">
    <property type="entry name" value="OrfB_IS605"/>
    <property type="match status" value="1"/>
</dbReference>
<dbReference type="AlphaFoldDB" id="A0A386RCJ1"/>
<gene>
    <name evidence="2" type="ORF">BC335_0539</name>
</gene>
<dbReference type="InterPro" id="IPR001959">
    <property type="entry name" value="Transposase"/>
</dbReference>
<dbReference type="EMBL" id="CP017982">
    <property type="protein sequence ID" value="AYE61062.1"/>
    <property type="molecule type" value="Genomic_DNA"/>
</dbReference>
<proteinExistence type="predicted"/>
<name>A0A386RCJ1_LACHE</name>
<organism evidence="2 3">
    <name type="scientific">Lactobacillus helveticus</name>
    <name type="common">Lactobacillus suntoryeus</name>
    <dbReference type="NCBI Taxonomy" id="1587"/>
    <lineage>
        <taxon>Bacteria</taxon>
        <taxon>Bacillati</taxon>
        <taxon>Bacillota</taxon>
        <taxon>Bacilli</taxon>
        <taxon>Lactobacillales</taxon>
        <taxon>Lactobacillaceae</taxon>
        <taxon>Lactobacillus</taxon>
    </lineage>
</organism>